<evidence type="ECO:0000256" key="1">
    <source>
        <dbReference type="ARBA" id="ARBA00004218"/>
    </source>
</evidence>
<dbReference type="GO" id="GO:0001669">
    <property type="term" value="C:acrosomal vesicle"/>
    <property type="evidence" value="ECO:0007669"/>
    <property type="project" value="UniProtKB-SubCell"/>
</dbReference>
<dbReference type="EMBL" id="GEDC01031495">
    <property type="protein sequence ID" value="JAS05803.1"/>
    <property type="molecule type" value="Transcribed_RNA"/>
</dbReference>
<dbReference type="PANTHER" id="PTHR46511">
    <property type="entry name" value="MORN REPEAT-CONTAINING PROTEIN 3"/>
    <property type="match status" value="1"/>
</dbReference>
<evidence type="ECO:0000256" key="4">
    <source>
        <dbReference type="ARBA" id="ARBA00039854"/>
    </source>
</evidence>
<gene>
    <name evidence="6" type="ORF">g.36108</name>
</gene>
<dbReference type="SMART" id="SM00698">
    <property type="entry name" value="MORN"/>
    <property type="match status" value="6"/>
</dbReference>
<keyword evidence="2" id="KW-0677">Repeat</keyword>
<evidence type="ECO:0000256" key="5">
    <source>
        <dbReference type="ARBA" id="ARBA00045851"/>
    </source>
</evidence>
<evidence type="ECO:0000256" key="2">
    <source>
        <dbReference type="ARBA" id="ARBA00022737"/>
    </source>
</evidence>
<dbReference type="Gene3D" id="2.20.110.10">
    <property type="entry name" value="Histone H3 K4-specific methyltransferase SET7/9 N-terminal domain"/>
    <property type="match status" value="3"/>
</dbReference>
<keyword evidence="3" id="KW-0968">Cytoplasmic vesicle</keyword>
<evidence type="ECO:0000256" key="3">
    <source>
        <dbReference type="ARBA" id="ARBA00023329"/>
    </source>
</evidence>
<reference evidence="6" key="1">
    <citation type="submission" date="2015-12" db="EMBL/GenBank/DDBJ databases">
        <title>De novo transcriptome assembly of four potential Pierce s Disease insect vectors from Arizona vineyards.</title>
        <authorList>
            <person name="Tassone E.E."/>
        </authorList>
    </citation>
    <scope>NUCLEOTIDE SEQUENCE</scope>
</reference>
<organism evidence="6">
    <name type="scientific">Clastoptera arizonana</name>
    <name type="common">Arizona spittle bug</name>
    <dbReference type="NCBI Taxonomy" id="38151"/>
    <lineage>
        <taxon>Eukaryota</taxon>
        <taxon>Metazoa</taxon>
        <taxon>Ecdysozoa</taxon>
        <taxon>Arthropoda</taxon>
        <taxon>Hexapoda</taxon>
        <taxon>Insecta</taxon>
        <taxon>Pterygota</taxon>
        <taxon>Neoptera</taxon>
        <taxon>Paraneoptera</taxon>
        <taxon>Hemiptera</taxon>
        <taxon>Auchenorrhyncha</taxon>
        <taxon>Cercopoidea</taxon>
        <taxon>Clastopteridae</taxon>
        <taxon>Clastoptera</taxon>
    </lineage>
</organism>
<dbReference type="InterPro" id="IPR052472">
    <property type="entry name" value="MORN3"/>
</dbReference>
<accession>A0A1B6BWZ6</accession>
<protein>
    <recommendedName>
        <fullName evidence="4">MORN repeat-containing protein 3</fullName>
    </recommendedName>
</protein>
<comment type="subcellular location">
    <subcellularLocation>
        <location evidence="1">Cytoplasmic vesicle</location>
        <location evidence="1">Secretory vesicle</location>
        <location evidence="1">Acrosome</location>
    </subcellularLocation>
</comment>
<comment type="function">
    <text evidence="5">Assembles a suppression complex (suppresome) by tethering SIRT1 and MDM2 to regulate composite modifications of p53/TP53. Confers both deacetylation-mediated functional inactivation, by SIRT1, and ubiquitination-dependent degradation, by MDM2, of p53/TP53, promoting a proliferative and cell survival behaviors. May play a role in the regulation of spermatogenesis.</text>
</comment>
<evidence type="ECO:0000313" key="6">
    <source>
        <dbReference type="EMBL" id="JAS05803.1"/>
    </source>
</evidence>
<dbReference type="InterPro" id="IPR003409">
    <property type="entry name" value="MORN"/>
</dbReference>
<dbReference type="SUPFAM" id="SSF82185">
    <property type="entry name" value="Histone H3 K4-specific methyltransferase SET7/9 N-terminal domain"/>
    <property type="match status" value="2"/>
</dbReference>
<dbReference type="Pfam" id="PF02493">
    <property type="entry name" value="MORN"/>
    <property type="match status" value="6"/>
</dbReference>
<name>A0A1B6BWZ6_9HEMI</name>
<dbReference type="PANTHER" id="PTHR46511:SF1">
    <property type="entry name" value="MORN REPEAT-CONTAINING PROTEIN 3"/>
    <property type="match status" value="1"/>
</dbReference>
<proteinExistence type="predicted"/>
<sequence length="283" mass="33099">MPFLKLKKMPRSKILDDISKKNNLHHVVFTSNQKYFYIGDWKNNLKNGKGRSESKNHIMYEGDWKDGLRHGFGILSKMEPDGTIILLYEGGWAYGKYHGFGRLNLSNGKYYEGEMKNGLIFGNGQMWFNDGQFYDGQWKNNLFCGFGIFIYKNGNRYEGEWKEGLKHGRGIFYHIHSGQLQSGIWKNDYSICSTIEDAAFRACSLQATKYPILNIELEDWVNVYTEQEQVVLKDLVKTEESDKRGKEPIYECQLPLADWFYQECCVQTKMGNKYKFHQQLLCD</sequence>
<dbReference type="AlphaFoldDB" id="A0A1B6BWZ6"/>